<dbReference type="CDD" id="cd00544">
    <property type="entry name" value="CobU"/>
    <property type="match status" value="1"/>
</dbReference>
<dbReference type="SUPFAM" id="SSF52540">
    <property type="entry name" value="P-loop containing nucleoside triphosphate hydrolases"/>
    <property type="match status" value="1"/>
</dbReference>
<comment type="catalytic activity">
    <reaction evidence="3">
        <text>adenosylcob(III)inamide + GTP = adenosylcob(III)inamide phosphate + GDP + H(+)</text>
        <dbReference type="Rhea" id="RHEA:15765"/>
        <dbReference type="ChEBI" id="CHEBI:2480"/>
        <dbReference type="ChEBI" id="CHEBI:15378"/>
        <dbReference type="ChEBI" id="CHEBI:37565"/>
        <dbReference type="ChEBI" id="CHEBI:58189"/>
        <dbReference type="ChEBI" id="CHEBI:58502"/>
        <dbReference type="EC" id="2.7.1.156"/>
    </reaction>
</comment>
<protein>
    <recommendedName>
        <fullName evidence="16">Adenosylcobinamide kinase</fullName>
        <ecNumber evidence="8">2.7.1.156</ecNumber>
        <ecNumber evidence="9">2.7.7.62</ecNumber>
    </recommendedName>
    <alternativeName>
        <fullName evidence="17">Adenosylcobinamide-phosphate guanylyltransferase</fullName>
    </alternativeName>
</protein>
<comment type="catalytic activity">
    <reaction evidence="2">
        <text>adenosylcob(III)inamide phosphate + GTP + H(+) = adenosylcob(III)inamide-GDP + diphosphate</text>
        <dbReference type="Rhea" id="RHEA:22712"/>
        <dbReference type="ChEBI" id="CHEBI:15378"/>
        <dbReference type="ChEBI" id="CHEBI:33019"/>
        <dbReference type="ChEBI" id="CHEBI:37565"/>
        <dbReference type="ChEBI" id="CHEBI:58502"/>
        <dbReference type="ChEBI" id="CHEBI:60487"/>
        <dbReference type="EC" id="2.7.7.62"/>
    </reaction>
</comment>
<dbReference type="GO" id="GO:0005524">
    <property type="term" value="F:ATP binding"/>
    <property type="evidence" value="ECO:0007669"/>
    <property type="project" value="UniProtKB-KW"/>
</dbReference>
<keyword evidence="21" id="KW-0548">Nucleotidyltransferase</keyword>
<dbReference type="Proteomes" id="UP000528322">
    <property type="component" value="Unassembled WGS sequence"/>
</dbReference>
<evidence type="ECO:0000256" key="16">
    <source>
        <dbReference type="ARBA" id="ARBA00029570"/>
    </source>
</evidence>
<keyword evidence="12 19" id="KW-0547">Nucleotide-binding</keyword>
<dbReference type="Pfam" id="PF02283">
    <property type="entry name" value="CobU"/>
    <property type="match status" value="1"/>
</dbReference>
<evidence type="ECO:0000256" key="12">
    <source>
        <dbReference type="ARBA" id="ARBA00022741"/>
    </source>
</evidence>
<dbReference type="InterPro" id="IPR003203">
    <property type="entry name" value="CobU/CobP"/>
</dbReference>
<comment type="similarity">
    <text evidence="7">Belongs to the CobU/CobP family.</text>
</comment>
<evidence type="ECO:0000256" key="18">
    <source>
        <dbReference type="PIRSR" id="PIRSR006135-1"/>
    </source>
</evidence>
<evidence type="ECO:0000256" key="2">
    <source>
        <dbReference type="ARBA" id="ARBA00000711"/>
    </source>
</evidence>
<evidence type="ECO:0000256" key="17">
    <source>
        <dbReference type="ARBA" id="ARBA00030571"/>
    </source>
</evidence>
<evidence type="ECO:0000256" key="4">
    <source>
        <dbReference type="ARBA" id="ARBA00003889"/>
    </source>
</evidence>
<dbReference type="EMBL" id="JACHID010000012">
    <property type="protein sequence ID" value="MBB5022526.1"/>
    <property type="molecule type" value="Genomic_DNA"/>
</dbReference>
<evidence type="ECO:0000256" key="3">
    <source>
        <dbReference type="ARBA" id="ARBA00001522"/>
    </source>
</evidence>
<evidence type="ECO:0000256" key="6">
    <source>
        <dbReference type="ARBA" id="ARBA00005159"/>
    </source>
</evidence>
<keyword evidence="22" id="KW-1185">Reference proteome</keyword>
<evidence type="ECO:0000256" key="19">
    <source>
        <dbReference type="PIRSR" id="PIRSR006135-2"/>
    </source>
</evidence>
<dbReference type="EC" id="2.7.1.156" evidence="8"/>
<feature type="binding site" evidence="19">
    <location>
        <position position="64"/>
    </location>
    <ligand>
        <name>GTP</name>
        <dbReference type="ChEBI" id="CHEBI:37565"/>
    </ligand>
</feature>
<comment type="pathway">
    <text evidence="5">Cofactor biosynthesis; adenosylcobalamin biosynthesis; adenosylcobalamin from cob(II)yrinate a,c-diamide: step 6/7.</text>
</comment>
<feature type="domain" description="AAA+ ATPase" evidence="20">
    <location>
        <begin position="3"/>
        <end position="151"/>
    </location>
</feature>
<proteinExistence type="inferred from homology"/>
<comment type="function">
    <text evidence="4">Catalyzes ATP-dependent phosphorylation of adenosylcobinamide and addition of GMP to adenosylcobinamide phosphate.</text>
</comment>
<reference evidence="21 22" key="1">
    <citation type="submission" date="2020-08" db="EMBL/GenBank/DDBJ databases">
        <title>Genomic Encyclopedia of Type Strains, Phase IV (KMG-IV): sequencing the most valuable type-strain genomes for metagenomic binning, comparative biology and taxonomic classification.</title>
        <authorList>
            <person name="Goeker M."/>
        </authorList>
    </citation>
    <scope>NUCLEOTIDE SEQUENCE [LARGE SCALE GENOMIC DNA]</scope>
    <source>
        <strain evidence="21 22">DSM 22071</strain>
    </source>
</reference>
<dbReference type="UniPathway" id="UPA00148">
    <property type="reaction ID" value="UER00236"/>
</dbReference>
<dbReference type="GO" id="GO:0005525">
    <property type="term" value="F:GTP binding"/>
    <property type="evidence" value="ECO:0007669"/>
    <property type="project" value="UniProtKB-KW"/>
</dbReference>
<dbReference type="PIRSF" id="PIRSF006135">
    <property type="entry name" value="CobU"/>
    <property type="match status" value="1"/>
</dbReference>
<dbReference type="PANTHER" id="PTHR34848">
    <property type="match status" value="1"/>
</dbReference>
<evidence type="ECO:0000256" key="14">
    <source>
        <dbReference type="ARBA" id="ARBA00022840"/>
    </source>
</evidence>
<accession>A0A7W7Y5M0</accession>
<gene>
    <name evidence="21" type="ORF">HNR37_001864</name>
</gene>
<keyword evidence="14" id="KW-0067">ATP-binding</keyword>
<dbReference type="AlphaFoldDB" id="A0A7W7Y5M0"/>
<evidence type="ECO:0000256" key="13">
    <source>
        <dbReference type="ARBA" id="ARBA00022777"/>
    </source>
</evidence>
<dbReference type="GO" id="GO:0008820">
    <property type="term" value="F:cobinamide phosphate guanylyltransferase activity"/>
    <property type="evidence" value="ECO:0007669"/>
    <property type="project" value="UniProtKB-EC"/>
</dbReference>
<evidence type="ECO:0000256" key="1">
    <source>
        <dbReference type="ARBA" id="ARBA00000312"/>
    </source>
</evidence>
<keyword evidence="10" id="KW-0169">Cobalamin biosynthesis</keyword>
<name>A0A7W7Y5M0_9BACT</name>
<evidence type="ECO:0000256" key="10">
    <source>
        <dbReference type="ARBA" id="ARBA00022573"/>
    </source>
</evidence>
<comment type="catalytic activity">
    <reaction evidence="1">
        <text>adenosylcob(III)inamide + ATP = adenosylcob(III)inamide phosphate + ADP + H(+)</text>
        <dbReference type="Rhea" id="RHEA:15769"/>
        <dbReference type="ChEBI" id="CHEBI:2480"/>
        <dbReference type="ChEBI" id="CHEBI:15378"/>
        <dbReference type="ChEBI" id="CHEBI:30616"/>
        <dbReference type="ChEBI" id="CHEBI:58502"/>
        <dbReference type="ChEBI" id="CHEBI:456216"/>
        <dbReference type="EC" id="2.7.1.156"/>
    </reaction>
</comment>
<dbReference type="EC" id="2.7.7.62" evidence="9"/>
<evidence type="ECO:0000256" key="8">
    <source>
        <dbReference type="ARBA" id="ARBA00012016"/>
    </source>
</evidence>
<feature type="binding site" evidence="19">
    <location>
        <begin position="35"/>
        <end position="37"/>
    </location>
    <ligand>
        <name>GTP</name>
        <dbReference type="ChEBI" id="CHEBI:37565"/>
    </ligand>
</feature>
<dbReference type="Gene3D" id="3.40.50.300">
    <property type="entry name" value="P-loop containing nucleotide triphosphate hydrolases"/>
    <property type="match status" value="1"/>
</dbReference>
<dbReference type="GO" id="GO:0043752">
    <property type="term" value="F:adenosylcobinamide kinase activity"/>
    <property type="evidence" value="ECO:0007669"/>
    <property type="project" value="UniProtKB-EC"/>
</dbReference>
<keyword evidence="15 19" id="KW-0342">GTP-binding</keyword>
<dbReference type="PANTHER" id="PTHR34848:SF1">
    <property type="entry name" value="BIFUNCTIONAL ADENOSYLCOBALAMIN BIOSYNTHESIS PROTEIN COBU"/>
    <property type="match status" value="1"/>
</dbReference>
<evidence type="ECO:0000256" key="15">
    <source>
        <dbReference type="ARBA" id="ARBA00023134"/>
    </source>
</evidence>
<dbReference type="RefSeq" id="WP_183733190.1">
    <property type="nucleotide sequence ID" value="NZ_JACHID010000012.1"/>
</dbReference>
<evidence type="ECO:0000256" key="7">
    <source>
        <dbReference type="ARBA" id="ARBA00007490"/>
    </source>
</evidence>
<evidence type="ECO:0000313" key="22">
    <source>
        <dbReference type="Proteomes" id="UP000528322"/>
    </source>
</evidence>
<keyword evidence="13 21" id="KW-0418">Kinase</keyword>
<evidence type="ECO:0000259" key="20">
    <source>
        <dbReference type="SMART" id="SM00382"/>
    </source>
</evidence>
<keyword evidence="11 21" id="KW-0808">Transferase</keyword>
<feature type="active site" description="GMP-histidine intermediate" evidence="18">
    <location>
        <position position="52"/>
    </location>
</feature>
<evidence type="ECO:0000256" key="11">
    <source>
        <dbReference type="ARBA" id="ARBA00022679"/>
    </source>
</evidence>
<dbReference type="SMART" id="SM00382">
    <property type="entry name" value="AAA"/>
    <property type="match status" value="1"/>
</dbReference>
<evidence type="ECO:0000256" key="9">
    <source>
        <dbReference type="ARBA" id="ARBA00012523"/>
    </source>
</evidence>
<feature type="binding site" evidence="19">
    <location>
        <position position="87"/>
    </location>
    <ligand>
        <name>GTP</name>
        <dbReference type="ChEBI" id="CHEBI:37565"/>
    </ligand>
</feature>
<dbReference type="GO" id="GO:0009236">
    <property type="term" value="P:cobalamin biosynthetic process"/>
    <property type="evidence" value="ECO:0007669"/>
    <property type="project" value="UniProtKB-UniPathway"/>
</dbReference>
<sequence>MTKNNITLITGGVGSGKTHQAMALAVAAQRKVYLATAPSNLDPEMDAKIVAHQGERDETWTTVEEPIHLADAYRSALQLPGQVILVDCLTLWASNLVFSQADPTAPLEEFLTLLSRTERQTIIVTNEVSLGVIPADAMTRSYCKLLARINRQVAQIAAEVQLMVSGIPVTIKGDR</sequence>
<evidence type="ECO:0000256" key="5">
    <source>
        <dbReference type="ARBA" id="ARBA00004692"/>
    </source>
</evidence>
<comment type="caution">
    <text evidence="21">The sequence shown here is derived from an EMBL/GenBank/DDBJ whole genome shotgun (WGS) entry which is preliminary data.</text>
</comment>
<dbReference type="InterPro" id="IPR027417">
    <property type="entry name" value="P-loop_NTPase"/>
</dbReference>
<evidence type="ECO:0000313" key="21">
    <source>
        <dbReference type="EMBL" id="MBB5022526.1"/>
    </source>
</evidence>
<dbReference type="InterPro" id="IPR003593">
    <property type="entry name" value="AAA+_ATPase"/>
</dbReference>
<comment type="pathway">
    <text evidence="6">Cofactor biosynthesis; adenosylcobalamin biosynthesis; adenosylcobalamin from cob(II)yrinate a,c-diamide: step 5/7.</text>
</comment>
<organism evidence="21 22">
    <name type="scientific">Desulfurispira natronophila</name>
    <dbReference type="NCBI Taxonomy" id="682562"/>
    <lineage>
        <taxon>Bacteria</taxon>
        <taxon>Pseudomonadati</taxon>
        <taxon>Chrysiogenota</taxon>
        <taxon>Chrysiogenia</taxon>
        <taxon>Chrysiogenales</taxon>
        <taxon>Chrysiogenaceae</taxon>
        <taxon>Desulfurispira</taxon>
    </lineage>
</organism>